<protein>
    <submittedName>
        <fullName evidence="1">YqkC family protein</fullName>
    </submittedName>
</protein>
<name>A0AA41X609_9BACI</name>
<dbReference type="RefSeq" id="WP_254757382.1">
    <property type="nucleotide sequence ID" value="NZ_JANCLT010000001.1"/>
</dbReference>
<dbReference type="InterPro" id="IPR020157">
    <property type="entry name" value="Uncharacterised_YqkC"/>
</dbReference>
<proteinExistence type="predicted"/>
<dbReference type="EMBL" id="JANCLT010000001">
    <property type="protein sequence ID" value="MCP8966975.1"/>
    <property type="molecule type" value="Genomic_DNA"/>
</dbReference>
<dbReference type="AlphaFoldDB" id="A0AA41X609"/>
<dbReference type="Proteomes" id="UP001156102">
    <property type="component" value="Unassembled WGS sequence"/>
</dbReference>
<evidence type="ECO:0000313" key="1">
    <source>
        <dbReference type="EMBL" id="MCP8966975.1"/>
    </source>
</evidence>
<keyword evidence="2" id="KW-1185">Reference proteome</keyword>
<comment type="caution">
    <text evidence="1">The sequence shown here is derived from an EMBL/GenBank/DDBJ whole genome shotgun (WGS) entry which is preliminary data.</text>
</comment>
<gene>
    <name evidence="1" type="ORF">NK662_00295</name>
</gene>
<evidence type="ECO:0000313" key="2">
    <source>
        <dbReference type="Proteomes" id="UP001156102"/>
    </source>
</evidence>
<organism evidence="1 2">
    <name type="scientific">Ectobacillus ponti</name>
    <dbReference type="NCBI Taxonomy" id="2961894"/>
    <lineage>
        <taxon>Bacteria</taxon>
        <taxon>Bacillati</taxon>
        <taxon>Bacillota</taxon>
        <taxon>Bacilli</taxon>
        <taxon>Bacillales</taxon>
        <taxon>Bacillaceae</taxon>
        <taxon>Ectobacillus</taxon>
    </lineage>
</organism>
<reference evidence="1" key="1">
    <citation type="submission" date="2022-07" db="EMBL/GenBank/DDBJ databases">
        <authorList>
            <person name="Li W.-J."/>
            <person name="Deng Q.-Q."/>
        </authorList>
    </citation>
    <scope>NUCLEOTIDE SEQUENCE</scope>
    <source>
        <strain evidence="1">SYSU M60031</strain>
    </source>
</reference>
<sequence length="80" mass="9300">MTKKLNTIRNIAKDRKWVSFLYDNHPYSLLHQSVAGMGEEEQPEWLLQDEMTFEMQGFASLEAAVQWLSEHMADITDILA</sequence>
<accession>A0AA41X609</accession>
<dbReference type="Pfam" id="PF10827">
    <property type="entry name" value="DUF2552"/>
    <property type="match status" value="1"/>
</dbReference>